<sequence length="40" mass="4646">MELKSWTLDAPITCVLRKEYFEALELVEGGVCSSWRRESL</sequence>
<comment type="caution">
    <text evidence="1">The sequence shown here is derived from an EMBL/GenBank/DDBJ whole genome shotgun (WGS) entry which is preliminary data.</text>
</comment>
<gene>
    <name evidence="1" type="ORF">MILVUS5_LOCUS19929</name>
</gene>
<accession>A0ACB0K826</accession>
<evidence type="ECO:0000313" key="2">
    <source>
        <dbReference type="Proteomes" id="UP001177021"/>
    </source>
</evidence>
<proteinExistence type="predicted"/>
<evidence type="ECO:0000313" key="1">
    <source>
        <dbReference type="EMBL" id="CAJ2652453.1"/>
    </source>
</evidence>
<dbReference type="EMBL" id="CASHSV030000206">
    <property type="protein sequence ID" value="CAJ2652453.1"/>
    <property type="molecule type" value="Genomic_DNA"/>
</dbReference>
<keyword evidence="2" id="KW-1185">Reference proteome</keyword>
<dbReference type="Proteomes" id="UP001177021">
    <property type="component" value="Unassembled WGS sequence"/>
</dbReference>
<name>A0ACB0K826_TRIPR</name>
<organism evidence="1 2">
    <name type="scientific">Trifolium pratense</name>
    <name type="common">Red clover</name>
    <dbReference type="NCBI Taxonomy" id="57577"/>
    <lineage>
        <taxon>Eukaryota</taxon>
        <taxon>Viridiplantae</taxon>
        <taxon>Streptophyta</taxon>
        <taxon>Embryophyta</taxon>
        <taxon>Tracheophyta</taxon>
        <taxon>Spermatophyta</taxon>
        <taxon>Magnoliopsida</taxon>
        <taxon>eudicotyledons</taxon>
        <taxon>Gunneridae</taxon>
        <taxon>Pentapetalae</taxon>
        <taxon>rosids</taxon>
        <taxon>fabids</taxon>
        <taxon>Fabales</taxon>
        <taxon>Fabaceae</taxon>
        <taxon>Papilionoideae</taxon>
        <taxon>50 kb inversion clade</taxon>
        <taxon>NPAAA clade</taxon>
        <taxon>Hologalegina</taxon>
        <taxon>IRL clade</taxon>
        <taxon>Trifolieae</taxon>
        <taxon>Trifolium</taxon>
    </lineage>
</organism>
<reference evidence="1" key="1">
    <citation type="submission" date="2023-10" db="EMBL/GenBank/DDBJ databases">
        <authorList>
            <person name="Rodriguez Cubillos JULIANA M."/>
            <person name="De Vega J."/>
        </authorList>
    </citation>
    <scope>NUCLEOTIDE SEQUENCE</scope>
</reference>
<protein>
    <submittedName>
        <fullName evidence="1">Uncharacterized protein</fullName>
    </submittedName>
</protein>